<protein>
    <recommendedName>
        <fullName evidence="3">DUF3046 family protein</fullName>
    </recommendedName>
</protein>
<dbReference type="OrthoDB" id="3215033at2"/>
<dbReference type="AlphaFoldDB" id="A0A420XRJ5"/>
<sequence length="63" mass="7156">MRLSTFNERMQEAFGAQASWLARDHVFAGLGQRTVQQALDAGEDAREVWLVVHSEMRLPATLR</sequence>
<evidence type="ECO:0000313" key="2">
    <source>
        <dbReference type="Proteomes" id="UP000281955"/>
    </source>
</evidence>
<gene>
    <name evidence="1" type="ORF">CLV35_1117</name>
</gene>
<evidence type="ECO:0008006" key="3">
    <source>
        <dbReference type="Google" id="ProtNLM"/>
    </source>
</evidence>
<keyword evidence="2" id="KW-1185">Reference proteome</keyword>
<dbReference type="Pfam" id="PF11248">
    <property type="entry name" value="DUF3046"/>
    <property type="match status" value="1"/>
</dbReference>
<evidence type="ECO:0000313" key="1">
    <source>
        <dbReference type="EMBL" id="RKS77431.1"/>
    </source>
</evidence>
<dbReference type="InParanoid" id="A0A420XRJ5"/>
<dbReference type="EMBL" id="RBWV01000010">
    <property type="protein sequence ID" value="RKS77431.1"/>
    <property type="molecule type" value="Genomic_DNA"/>
</dbReference>
<reference evidence="1 2" key="1">
    <citation type="submission" date="2018-10" db="EMBL/GenBank/DDBJ databases">
        <title>Genomic Encyclopedia of Archaeal and Bacterial Type Strains, Phase II (KMG-II): from individual species to whole genera.</title>
        <authorList>
            <person name="Goeker M."/>
        </authorList>
    </citation>
    <scope>NUCLEOTIDE SEQUENCE [LARGE SCALE GENOMIC DNA]</scope>
    <source>
        <strain evidence="1 2">RP-AC37</strain>
    </source>
</reference>
<proteinExistence type="predicted"/>
<accession>A0A420XRJ5</accession>
<dbReference type="Proteomes" id="UP000281955">
    <property type="component" value="Unassembled WGS sequence"/>
</dbReference>
<dbReference type="InterPro" id="IPR021408">
    <property type="entry name" value="DUF3046"/>
</dbReference>
<comment type="caution">
    <text evidence="1">The sequence shown here is derived from an EMBL/GenBank/DDBJ whole genome shotgun (WGS) entry which is preliminary data.</text>
</comment>
<dbReference type="RefSeq" id="WP_121192473.1">
    <property type="nucleotide sequence ID" value="NZ_RBWV01000010.1"/>
</dbReference>
<organism evidence="1 2">
    <name type="scientific">Motilibacter peucedani</name>
    <dbReference type="NCBI Taxonomy" id="598650"/>
    <lineage>
        <taxon>Bacteria</taxon>
        <taxon>Bacillati</taxon>
        <taxon>Actinomycetota</taxon>
        <taxon>Actinomycetes</taxon>
        <taxon>Motilibacterales</taxon>
        <taxon>Motilibacteraceae</taxon>
        <taxon>Motilibacter</taxon>
    </lineage>
</organism>
<name>A0A420XRJ5_9ACTN</name>